<reference evidence="6" key="1">
    <citation type="submission" date="2019-08" db="EMBL/GenBank/DDBJ databases">
        <title>The improved chromosome-level genome for the pearl oyster Pinctada fucata martensii using PacBio sequencing and Hi-C.</title>
        <authorList>
            <person name="Zheng Z."/>
        </authorList>
    </citation>
    <scope>NUCLEOTIDE SEQUENCE</scope>
    <source>
        <strain evidence="6">ZZ-2019</strain>
        <tissue evidence="6">Adductor muscle</tissue>
    </source>
</reference>
<dbReference type="Gene3D" id="2.60.120.40">
    <property type="match status" value="1"/>
</dbReference>
<evidence type="ECO:0000256" key="1">
    <source>
        <dbReference type="ARBA" id="ARBA00004613"/>
    </source>
</evidence>
<evidence type="ECO:0000256" key="4">
    <source>
        <dbReference type="SAM" id="SignalP"/>
    </source>
</evidence>
<dbReference type="EMBL" id="VSWD01000013">
    <property type="protein sequence ID" value="KAK3084283.1"/>
    <property type="molecule type" value="Genomic_DNA"/>
</dbReference>
<sequence>MGRFLLFIALLMIVHINVADAAAKDLNVILVQSLQNQLQTCMAQNAELFKRTCKSGNNHTHDTVGSRPYPIAFHAGLRKDVKDLPSNYKLVFDDVYLNEGKAYDSHTGIFTCPTNGIYVFHWTILTFAGKYFLTDFMVNGHVVGRSHPNGATVSRAASSNVVQKLKKDDKVWIEPHRSNTGIFARSGWSFFSGYKL</sequence>
<dbReference type="Proteomes" id="UP001186944">
    <property type="component" value="Unassembled WGS sequence"/>
</dbReference>
<dbReference type="InterPro" id="IPR008983">
    <property type="entry name" value="Tumour_necrosis_fac-like_dom"/>
</dbReference>
<name>A0AA88XF43_PINIB</name>
<protein>
    <recommendedName>
        <fullName evidence="5">C1q domain-containing protein</fullName>
    </recommendedName>
</protein>
<keyword evidence="7" id="KW-1185">Reference proteome</keyword>
<keyword evidence="3 4" id="KW-0732">Signal</keyword>
<gene>
    <name evidence="6" type="ORF">FSP39_011022</name>
</gene>
<evidence type="ECO:0000259" key="5">
    <source>
        <dbReference type="PROSITE" id="PS50871"/>
    </source>
</evidence>
<dbReference type="AlphaFoldDB" id="A0AA88XF43"/>
<evidence type="ECO:0000256" key="3">
    <source>
        <dbReference type="ARBA" id="ARBA00022729"/>
    </source>
</evidence>
<dbReference type="PROSITE" id="PS50871">
    <property type="entry name" value="C1Q"/>
    <property type="match status" value="1"/>
</dbReference>
<dbReference type="PANTHER" id="PTHR22923">
    <property type="entry name" value="CEREBELLIN-RELATED"/>
    <property type="match status" value="1"/>
</dbReference>
<accession>A0AA88XF43</accession>
<dbReference type="PANTHER" id="PTHR22923:SF116">
    <property type="entry name" value="C1Q DOMAIN-CONTAINING PROTEIN"/>
    <property type="match status" value="1"/>
</dbReference>
<feature type="chain" id="PRO_5041723112" description="C1q domain-containing protein" evidence="4">
    <location>
        <begin position="22"/>
        <end position="196"/>
    </location>
</feature>
<comment type="subcellular location">
    <subcellularLocation>
        <location evidence="1">Secreted</location>
    </subcellularLocation>
</comment>
<evidence type="ECO:0000313" key="7">
    <source>
        <dbReference type="Proteomes" id="UP001186944"/>
    </source>
</evidence>
<keyword evidence="2" id="KW-0964">Secreted</keyword>
<evidence type="ECO:0000313" key="6">
    <source>
        <dbReference type="EMBL" id="KAK3084283.1"/>
    </source>
</evidence>
<feature type="domain" description="C1q" evidence="5">
    <location>
        <begin position="66"/>
        <end position="196"/>
    </location>
</feature>
<dbReference type="InterPro" id="IPR001073">
    <property type="entry name" value="C1q_dom"/>
</dbReference>
<organism evidence="6 7">
    <name type="scientific">Pinctada imbricata</name>
    <name type="common">Atlantic pearl-oyster</name>
    <name type="synonym">Pinctada martensii</name>
    <dbReference type="NCBI Taxonomy" id="66713"/>
    <lineage>
        <taxon>Eukaryota</taxon>
        <taxon>Metazoa</taxon>
        <taxon>Spiralia</taxon>
        <taxon>Lophotrochozoa</taxon>
        <taxon>Mollusca</taxon>
        <taxon>Bivalvia</taxon>
        <taxon>Autobranchia</taxon>
        <taxon>Pteriomorphia</taxon>
        <taxon>Pterioida</taxon>
        <taxon>Pterioidea</taxon>
        <taxon>Pteriidae</taxon>
        <taxon>Pinctada</taxon>
    </lineage>
</organism>
<feature type="signal peptide" evidence="4">
    <location>
        <begin position="1"/>
        <end position="21"/>
    </location>
</feature>
<evidence type="ECO:0000256" key="2">
    <source>
        <dbReference type="ARBA" id="ARBA00022525"/>
    </source>
</evidence>
<comment type="caution">
    <text evidence="6">The sequence shown here is derived from an EMBL/GenBank/DDBJ whole genome shotgun (WGS) entry which is preliminary data.</text>
</comment>
<dbReference type="SUPFAM" id="SSF49842">
    <property type="entry name" value="TNF-like"/>
    <property type="match status" value="1"/>
</dbReference>
<dbReference type="GO" id="GO:0005576">
    <property type="term" value="C:extracellular region"/>
    <property type="evidence" value="ECO:0007669"/>
    <property type="project" value="UniProtKB-SubCell"/>
</dbReference>
<dbReference type="InterPro" id="IPR050822">
    <property type="entry name" value="Cerebellin_Synaptic_Org"/>
</dbReference>
<dbReference type="SMART" id="SM00110">
    <property type="entry name" value="C1Q"/>
    <property type="match status" value="1"/>
</dbReference>
<proteinExistence type="predicted"/>
<dbReference type="Pfam" id="PF00386">
    <property type="entry name" value="C1q"/>
    <property type="match status" value="1"/>
</dbReference>
<dbReference type="PRINTS" id="PR00007">
    <property type="entry name" value="COMPLEMNTC1Q"/>
</dbReference>